<evidence type="ECO:0000313" key="1">
    <source>
        <dbReference type="EMBL" id="RPA72669.1"/>
    </source>
</evidence>
<proteinExistence type="predicted"/>
<gene>
    <name evidence="1" type="ORF">BJ508DRAFT_381444</name>
</gene>
<dbReference type="AlphaFoldDB" id="A0A3N4HEP3"/>
<evidence type="ECO:0008006" key="3">
    <source>
        <dbReference type="Google" id="ProtNLM"/>
    </source>
</evidence>
<name>A0A3N4HEP3_ASCIM</name>
<sequence length="453" mass="52403">MPTFAELPYEMRIEIFAQLNTSEDALSFRQLDRTNFQLITPKLYKKHGFLARNELSILEVFGRNQAMLRYTVDIFLTRYFAHFEGEKEDLPCKHFRRDLTVRSMLQSANGTESERRQALEVLKWLSHVKLDACNVEWEFRLGNSLNTAVKEYLEEILHKADSHTDGYQVVSEFYRIFYADLEPANGFESSSLFAFARANVLWSYEYSYGSLWVGRRYPRARGEPITNYCPPIIVANAALIPAGDCKKIFNDMKLEGDIVVLRRIACLFSFGSCFIAGACSRQFVEVGKPVEDAAATTMVSFFELPFEMRIEIFSQLKTSEDAISFRSTDRINYQLITPNLFSKHGFLTPKAINILANFSRSKLLRELTSNLFFRMYILSFSAHAEQLPCCHTRRDLTFRRILIRGMETERSLRSRGLWSYSYGSGTQKSTVAPTEIRPNSIRIPQERSTWRLC</sequence>
<accession>A0A3N4HEP3</accession>
<organism evidence="1 2">
    <name type="scientific">Ascobolus immersus RN42</name>
    <dbReference type="NCBI Taxonomy" id="1160509"/>
    <lineage>
        <taxon>Eukaryota</taxon>
        <taxon>Fungi</taxon>
        <taxon>Dikarya</taxon>
        <taxon>Ascomycota</taxon>
        <taxon>Pezizomycotina</taxon>
        <taxon>Pezizomycetes</taxon>
        <taxon>Pezizales</taxon>
        <taxon>Ascobolaceae</taxon>
        <taxon>Ascobolus</taxon>
    </lineage>
</organism>
<reference evidence="1 2" key="1">
    <citation type="journal article" date="2018" name="Nat. Ecol. Evol.">
        <title>Pezizomycetes genomes reveal the molecular basis of ectomycorrhizal truffle lifestyle.</title>
        <authorList>
            <person name="Murat C."/>
            <person name="Payen T."/>
            <person name="Noel B."/>
            <person name="Kuo A."/>
            <person name="Morin E."/>
            <person name="Chen J."/>
            <person name="Kohler A."/>
            <person name="Krizsan K."/>
            <person name="Balestrini R."/>
            <person name="Da Silva C."/>
            <person name="Montanini B."/>
            <person name="Hainaut M."/>
            <person name="Levati E."/>
            <person name="Barry K.W."/>
            <person name="Belfiori B."/>
            <person name="Cichocki N."/>
            <person name="Clum A."/>
            <person name="Dockter R.B."/>
            <person name="Fauchery L."/>
            <person name="Guy J."/>
            <person name="Iotti M."/>
            <person name="Le Tacon F."/>
            <person name="Lindquist E.A."/>
            <person name="Lipzen A."/>
            <person name="Malagnac F."/>
            <person name="Mello A."/>
            <person name="Molinier V."/>
            <person name="Miyauchi S."/>
            <person name="Poulain J."/>
            <person name="Riccioni C."/>
            <person name="Rubini A."/>
            <person name="Sitrit Y."/>
            <person name="Splivallo R."/>
            <person name="Traeger S."/>
            <person name="Wang M."/>
            <person name="Zifcakova L."/>
            <person name="Wipf D."/>
            <person name="Zambonelli A."/>
            <person name="Paolocci F."/>
            <person name="Nowrousian M."/>
            <person name="Ottonello S."/>
            <person name="Baldrian P."/>
            <person name="Spatafora J.W."/>
            <person name="Henrissat B."/>
            <person name="Nagy L.G."/>
            <person name="Aury J.M."/>
            <person name="Wincker P."/>
            <person name="Grigoriev I.V."/>
            <person name="Bonfante P."/>
            <person name="Martin F.M."/>
        </authorList>
    </citation>
    <scope>NUCLEOTIDE SEQUENCE [LARGE SCALE GENOMIC DNA]</scope>
    <source>
        <strain evidence="1 2">RN42</strain>
    </source>
</reference>
<dbReference type="Proteomes" id="UP000275078">
    <property type="component" value="Unassembled WGS sequence"/>
</dbReference>
<evidence type="ECO:0000313" key="2">
    <source>
        <dbReference type="Proteomes" id="UP000275078"/>
    </source>
</evidence>
<dbReference type="EMBL" id="ML119852">
    <property type="protein sequence ID" value="RPA72669.1"/>
    <property type="molecule type" value="Genomic_DNA"/>
</dbReference>
<protein>
    <recommendedName>
        <fullName evidence="3">F-box domain-containing protein</fullName>
    </recommendedName>
</protein>
<keyword evidence="2" id="KW-1185">Reference proteome</keyword>